<evidence type="ECO:0000256" key="4">
    <source>
        <dbReference type="ARBA" id="ARBA00005225"/>
    </source>
</evidence>
<keyword evidence="7 16" id="KW-0963">Cytoplasm</keyword>
<evidence type="ECO:0000313" key="18">
    <source>
        <dbReference type="Proteomes" id="UP001596055"/>
    </source>
</evidence>
<dbReference type="CDD" id="cd24015">
    <property type="entry name" value="ASKHA_NBD_PanK-III"/>
    <property type="match status" value="1"/>
</dbReference>
<comment type="subunit">
    <text evidence="5 16">Homodimer.</text>
</comment>
<dbReference type="InterPro" id="IPR004619">
    <property type="entry name" value="Type_III_PanK"/>
</dbReference>
<dbReference type="PANTHER" id="PTHR34265">
    <property type="entry name" value="TYPE III PANTOTHENATE KINASE"/>
    <property type="match status" value="1"/>
</dbReference>
<comment type="caution">
    <text evidence="17">The sequence shown here is derived from an EMBL/GenBank/DDBJ whole genome shotgun (WGS) entry which is preliminary data.</text>
</comment>
<comment type="similarity">
    <text evidence="14 16">Belongs to the type III pantothenate kinase family.</text>
</comment>
<dbReference type="Proteomes" id="UP001596055">
    <property type="component" value="Unassembled WGS sequence"/>
</dbReference>
<evidence type="ECO:0000256" key="1">
    <source>
        <dbReference type="ARBA" id="ARBA00001206"/>
    </source>
</evidence>
<dbReference type="NCBIfam" id="TIGR00671">
    <property type="entry name" value="baf"/>
    <property type="match status" value="1"/>
</dbReference>
<comment type="pathway">
    <text evidence="4 16">Cofactor biosynthesis; coenzyme A biosynthesis; CoA from (R)-pantothenate: step 1/5.</text>
</comment>
<keyword evidence="18" id="KW-1185">Reference proteome</keyword>
<feature type="binding site" evidence="16">
    <location>
        <begin position="6"/>
        <end position="13"/>
    </location>
    <ligand>
        <name>ATP</name>
        <dbReference type="ChEBI" id="CHEBI:30616"/>
    </ligand>
</feature>
<evidence type="ECO:0000256" key="16">
    <source>
        <dbReference type="HAMAP-Rule" id="MF_01274"/>
    </source>
</evidence>
<feature type="binding site" evidence="16">
    <location>
        <position position="173"/>
    </location>
    <ligand>
        <name>substrate</name>
    </ligand>
</feature>
<keyword evidence="11 16" id="KW-0067">ATP-binding</keyword>
<feature type="active site" description="Proton acceptor" evidence="16">
    <location>
        <position position="98"/>
    </location>
</feature>
<keyword evidence="9 16" id="KW-0547">Nucleotide-binding</keyword>
<evidence type="ECO:0000256" key="5">
    <source>
        <dbReference type="ARBA" id="ARBA00011738"/>
    </source>
</evidence>
<protein>
    <recommendedName>
        <fullName evidence="15 16">Type III pantothenate kinase</fullName>
        <ecNumber evidence="6 16">2.7.1.33</ecNumber>
    </recommendedName>
    <alternativeName>
        <fullName evidence="16">PanK-III</fullName>
    </alternativeName>
    <alternativeName>
        <fullName evidence="16">Pantothenic acid kinase</fullName>
    </alternativeName>
</protein>
<evidence type="ECO:0000256" key="7">
    <source>
        <dbReference type="ARBA" id="ARBA00022490"/>
    </source>
</evidence>
<feature type="binding site" evidence="16">
    <location>
        <position position="118"/>
    </location>
    <ligand>
        <name>K(+)</name>
        <dbReference type="ChEBI" id="CHEBI:29103"/>
    </ligand>
</feature>
<keyword evidence="13 16" id="KW-0173">Coenzyme A biosynthesis</keyword>
<name>A0ABW0RQI7_9GAMM</name>
<comment type="function">
    <text evidence="16">Catalyzes the phosphorylation of pantothenate (Pan), the first step in CoA biosynthesis.</text>
</comment>
<evidence type="ECO:0000313" key="17">
    <source>
        <dbReference type="EMBL" id="MFC5546888.1"/>
    </source>
</evidence>
<accession>A0ABW0RQI7</accession>
<feature type="binding site" evidence="16">
    <location>
        <begin position="96"/>
        <end position="99"/>
    </location>
    <ligand>
        <name>substrate</name>
    </ligand>
</feature>
<comment type="cofactor">
    <cofactor evidence="2">
        <name>K(+)</name>
        <dbReference type="ChEBI" id="CHEBI:29103"/>
    </cofactor>
</comment>
<proteinExistence type="inferred from homology"/>
<comment type="subcellular location">
    <subcellularLocation>
        <location evidence="3 16">Cytoplasm</location>
    </subcellularLocation>
</comment>
<keyword evidence="16" id="KW-0479">Metal-binding</keyword>
<organism evidence="17 18">
    <name type="scientific">Marinobacter koreensis</name>
    <dbReference type="NCBI Taxonomy" id="335974"/>
    <lineage>
        <taxon>Bacteria</taxon>
        <taxon>Pseudomonadati</taxon>
        <taxon>Pseudomonadota</taxon>
        <taxon>Gammaproteobacteria</taxon>
        <taxon>Pseudomonadales</taxon>
        <taxon>Marinobacteraceae</taxon>
        <taxon>Marinobacter</taxon>
    </lineage>
</organism>
<feature type="binding site" evidence="16">
    <location>
        <position position="89"/>
    </location>
    <ligand>
        <name>substrate</name>
    </ligand>
</feature>
<evidence type="ECO:0000256" key="3">
    <source>
        <dbReference type="ARBA" id="ARBA00004496"/>
    </source>
</evidence>
<dbReference type="GO" id="GO:0004594">
    <property type="term" value="F:pantothenate kinase activity"/>
    <property type="evidence" value="ECO:0007669"/>
    <property type="project" value="UniProtKB-EC"/>
</dbReference>
<sequence>MRLLIDAGNTRLKWRLATGDAVVAEGLGAFDDDLLSGFPATSRVRRISVSTVAAEPRRQALTEYLEARFSIPVAYHWAESGRGGLVNAYEDPRRMGADRWHAMYAAWIETRRGFVVVDAGSAITVDFVDDAGRHIGGYILPGVQMMLRSLKTDAARILFDGTPASDSAPGTTTGECVHHGVSWMLQSATERVLTDAEQMGIQRVIVTGGDAGFLLQLGLKADYRPDLVLDGLAAIDAEDLAL</sequence>
<dbReference type="InterPro" id="IPR043129">
    <property type="entry name" value="ATPase_NBD"/>
</dbReference>
<evidence type="ECO:0000256" key="15">
    <source>
        <dbReference type="ARBA" id="ARBA00040883"/>
    </source>
</evidence>
<dbReference type="EC" id="2.7.1.33" evidence="6 16"/>
<dbReference type="EMBL" id="JBHSNL010000008">
    <property type="protein sequence ID" value="MFC5546888.1"/>
    <property type="molecule type" value="Genomic_DNA"/>
</dbReference>
<evidence type="ECO:0000256" key="6">
    <source>
        <dbReference type="ARBA" id="ARBA00012102"/>
    </source>
</evidence>
<feature type="binding site" evidence="16">
    <location>
        <position position="121"/>
    </location>
    <ligand>
        <name>ATP</name>
        <dbReference type="ChEBI" id="CHEBI:30616"/>
    </ligand>
</feature>
<keyword evidence="8 16" id="KW-0808">Transferase</keyword>
<evidence type="ECO:0000256" key="8">
    <source>
        <dbReference type="ARBA" id="ARBA00022679"/>
    </source>
</evidence>
<evidence type="ECO:0000256" key="9">
    <source>
        <dbReference type="ARBA" id="ARBA00022741"/>
    </source>
</evidence>
<dbReference type="Pfam" id="PF03309">
    <property type="entry name" value="Pan_kinase"/>
    <property type="match status" value="1"/>
</dbReference>
<evidence type="ECO:0000256" key="2">
    <source>
        <dbReference type="ARBA" id="ARBA00001958"/>
    </source>
</evidence>
<evidence type="ECO:0000256" key="13">
    <source>
        <dbReference type="ARBA" id="ARBA00022993"/>
    </source>
</evidence>
<dbReference type="PANTHER" id="PTHR34265:SF1">
    <property type="entry name" value="TYPE III PANTOTHENATE KINASE"/>
    <property type="match status" value="1"/>
</dbReference>
<reference evidence="18" key="1">
    <citation type="journal article" date="2019" name="Int. J. Syst. Evol. Microbiol.">
        <title>The Global Catalogue of Microorganisms (GCM) 10K type strain sequencing project: providing services to taxonomists for standard genome sequencing and annotation.</title>
        <authorList>
            <consortium name="The Broad Institute Genomics Platform"/>
            <consortium name="The Broad Institute Genome Sequencing Center for Infectious Disease"/>
            <person name="Wu L."/>
            <person name="Ma J."/>
        </authorList>
    </citation>
    <scope>NUCLEOTIDE SEQUENCE [LARGE SCALE GENOMIC DNA]</scope>
    <source>
        <strain evidence="18">CGMCC 4.1799</strain>
    </source>
</reference>
<dbReference type="SUPFAM" id="SSF53067">
    <property type="entry name" value="Actin-like ATPase domain"/>
    <property type="match status" value="2"/>
</dbReference>
<comment type="cofactor">
    <cofactor evidence="16">
        <name>NH4(+)</name>
        <dbReference type="ChEBI" id="CHEBI:28938"/>
    </cofactor>
    <cofactor evidence="16">
        <name>K(+)</name>
        <dbReference type="ChEBI" id="CHEBI:29103"/>
    </cofactor>
    <text evidence="16">A monovalent cation. Ammonium or potassium.</text>
</comment>
<comment type="catalytic activity">
    <reaction evidence="1 16">
        <text>(R)-pantothenate + ATP = (R)-4'-phosphopantothenate + ADP + H(+)</text>
        <dbReference type="Rhea" id="RHEA:16373"/>
        <dbReference type="ChEBI" id="CHEBI:10986"/>
        <dbReference type="ChEBI" id="CHEBI:15378"/>
        <dbReference type="ChEBI" id="CHEBI:29032"/>
        <dbReference type="ChEBI" id="CHEBI:30616"/>
        <dbReference type="ChEBI" id="CHEBI:456216"/>
        <dbReference type="EC" id="2.7.1.33"/>
    </reaction>
</comment>
<evidence type="ECO:0000256" key="10">
    <source>
        <dbReference type="ARBA" id="ARBA00022777"/>
    </source>
</evidence>
<evidence type="ECO:0000256" key="14">
    <source>
        <dbReference type="ARBA" id="ARBA00038036"/>
    </source>
</evidence>
<keyword evidence="10 16" id="KW-0418">Kinase</keyword>
<evidence type="ECO:0000256" key="11">
    <source>
        <dbReference type="ARBA" id="ARBA00022840"/>
    </source>
</evidence>
<dbReference type="HAMAP" id="MF_01274">
    <property type="entry name" value="Pantothen_kinase_3"/>
    <property type="match status" value="1"/>
</dbReference>
<gene>
    <name evidence="16" type="primary">coaX</name>
    <name evidence="17" type="ORF">ACFPQA_17620</name>
</gene>
<dbReference type="RefSeq" id="WP_248160579.1">
    <property type="nucleotide sequence ID" value="NZ_JAKZAJ010000007.1"/>
</dbReference>
<evidence type="ECO:0000256" key="12">
    <source>
        <dbReference type="ARBA" id="ARBA00022958"/>
    </source>
</evidence>
<keyword evidence="12 16" id="KW-0630">Potassium</keyword>
<dbReference type="Gene3D" id="3.30.420.40">
    <property type="match status" value="2"/>
</dbReference>